<dbReference type="SUPFAM" id="SSF51445">
    <property type="entry name" value="(Trans)glycosidases"/>
    <property type="match status" value="1"/>
</dbReference>
<dbReference type="InterPro" id="IPR017853">
    <property type="entry name" value="GH"/>
</dbReference>
<dbReference type="GO" id="GO:0042973">
    <property type="term" value="F:glucan endo-1,3-beta-D-glucosidase activity"/>
    <property type="evidence" value="ECO:0007669"/>
    <property type="project" value="UniProtKB-EC"/>
</dbReference>
<evidence type="ECO:0000256" key="7">
    <source>
        <dbReference type="ARBA" id="ARBA00022512"/>
    </source>
</evidence>
<dbReference type="GO" id="GO:0005886">
    <property type="term" value="C:plasma membrane"/>
    <property type="evidence" value="ECO:0007669"/>
    <property type="project" value="UniProtKB-SubCell"/>
</dbReference>
<sequence>MQFLYLALIFVIAGIAQAMPVEKRAGGHLFGITYTGKHPDGSCHTAPQVLTEVQRFKKNGITNIRTYAAAECNLLTNILAAFQKVDGMKVLAGVWINGDNAANQKEKSAAVKIVKGADKKFINGVMVGNEVVQSNLLSAAALAGHINDVKGQLPGVQVGTVETPDSFKPELIAAAQKLGVNIHPFFANTVTAANGVKNLHDSFNAFKAKANGKPVIVTETGWPSAGQANGAAVPSVANLQTFVKDILPVTDINYYYFESQDANWKSGGAFNVEPHWGLTDASGKSKIPQYQ</sequence>
<evidence type="ECO:0000256" key="6">
    <source>
        <dbReference type="ARBA" id="ARBA00022475"/>
    </source>
</evidence>
<dbReference type="Proteomes" id="UP000242180">
    <property type="component" value="Unassembled WGS sequence"/>
</dbReference>
<evidence type="ECO:0000256" key="10">
    <source>
        <dbReference type="ARBA" id="ARBA00022801"/>
    </source>
</evidence>
<comment type="similarity">
    <text evidence="4 19">Belongs to the glycosyl hydrolase 17 family.</text>
</comment>
<dbReference type="GO" id="GO:0071555">
    <property type="term" value="P:cell wall organization"/>
    <property type="evidence" value="ECO:0007669"/>
    <property type="project" value="UniProtKB-KW"/>
</dbReference>
<keyword evidence="8" id="KW-0964">Secreted</keyword>
<evidence type="ECO:0000256" key="9">
    <source>
        <dbReference type="ARBA" id="ARBA00022729"/>
    </source>
</evidence>
<dbReference type="Gene3D" id="3.20.20.80">
    <property type="entry name" value="Glycosidases"/>
    <property type="match status" value="2"/>
</dbReference>
<evidence type="ECO:0000256" key="11">
    <source>
        <dbReference type="ARBA" id="ARBA00023136"/>
    </source>
</evidence>
<evidence type="ECO:0000256" key="15">
    <source>
        <dbReference type="ARBA" id="ARBA00023326"/>
    </source>
</evidence>
<keyword evidence="12" id="KW-0325">Glycoprotein</keyword>
<proteinExistence type="inferred from homology"/>
<dbReference type="PANTHER" id="PTHR16631">
    <property type="entry name" value="GLUCAN 1,3-BETA-GLUCOSIDASE"/>
    <property type="match status" value="1"/>
</dbReference>
<evidence type="ECO:0000256" key="16">
    <source>
        <dbReference type="ARBA" id="ARBA00037649"/>
    </source>
</evidence>
<dbReference type="STRING" id="13706.A0A1X2HTD2"/>
<keyword evidence="15" id="KW-0624">Polysaccharide degradation</keyword>
<dbReference type="Pfam" id="PF00332">
    <property type="entry name" value="Glyco_hydro_17"/>
    <property type="match status" value="1"/>
</dbReference>
<protein>
    <recommendedName>
        <fullName evidence="5">glucan endo-1,3-beta-D-glucosidase</fullName>
        <ecNumber evidence="5">3.2.1.39</ecNumber>
    </recommendedName>
    <alternativeName>
        <fullName evidence="18">Endo-1,3-beta-glucanase btgC</fullName>
    </alternativeName>
    <alternativeName>
        <fullName evidence="17">Laminarinase btgC</fullName>
    </alternativeName>
</protein>
<dbReference type="GO" id="GO:0009277">
    <property type="term" value="C:fungal-type cell wall"/>
    <property type="evidence" value="ECO:0007669"/>
    <property type="project" value="TreeGrafter"/>
</dbReference>
<gene>
    <name evidence="21" type="ORF">BCR43DRAFT_449820</name>
</gene>
<evidence type="ECO:0000313" key="22">
    <source>
        <dbReference type="Proteomes" id="UP000242180"/>
    </source>
</evidence>
<evidence type="ECO:0000313" key="21">
    <source>
        <dbReference type="EMBL" id="ORZ02791.1"/>
    </source>
</evidence>
<comment type="catalytic activity">
    <reaction evidence="1">
        <text>Hydrolysis of (1-&gt;3)-beta-D-glucosidic linkages in (1-&gt;3)-beta-D-glucans.</text>
        <dbReference type="EC" id="3.2.1.39"/>
    </reaction>
</comment>
<keyword evidence="7" id="KW-0134">Cell wall</keyword>
<keyword evidence="11" id="KW-0472">Membrane</keyword>
<dbReference type="GO" id="GO:0000272">
    <property type="term" value="P:polysaccharide catabolic process"/>
    <property type="evidence" value="ECO:0007669"/>
    <property type="project" value="UniProtKB-KW"/>
</dbReference>
<evidence type="ECO:0000256" key="18">
    <source>
        <dbReference type="ARBA" id="ARBA00043078"/>
    </source>
</evidence>
<dbReference type="GO" id="GO:0009986">
    <property type="term" value="C:cell surface"/>
    <property type="evidence" value="ECO:0007669"/>
    <property type="project" value="TreeGrafter"/>
</dbReference>
<evidence type="ECO:0000256" key="13">
    <source>
        <dbReference type="ARBA" id="ARBA00023277"/>
    </source>
</evidence>
<dbReference type="InterPro" id="IPR000490">
    <property type="entry name" value="Glyco_hydro_17"/>
</dbReference>
<dbReference type="GO" id="GO:0005576">
    <property type="term" value="C:extracellular region"/>
    <property type="evidence" value="ECO:0007669"/>
    <property type="project" value="TreeGrafter"/>
</dbReference>
<evidence type="ECO:0000256" key="20">
    <source>
        <dbReference type="SAM" id="SignalP"/>
    </source>
</evidence>
<dbReference type="EMBL" id="MCGN01000001">
    <property type="protein sequence ID" value="ORZ02791.1"/>
    <property type="molecule type" value="Genomic_DNA"/>
</dbReference>
<feature type="signal peptide" evidence="20">
    <location>
        <begin position="1"/>
        <end position="18"/>
    </location>
</feature>
<dbReference type="AlphaFoldDB" id="A0A1X2HTD2"/>
<evidence type="ECO:0000256" key="3">
    <source>
        <dbReference type="ARBA" id="ARBA00004401"/>
    </source>
</evidence>
<dbReference type="PANTHER" id="PTHR16631:SF17">
    <property type="entry name" value="GLUCAN ENDO-1,3-BETA-GLUCOSIDASE BTGC"/>
    <property type="match status" value="1"/>
</dbReference>
<dbReference type="OrthoDB" id="77201at2759"/>
<comment type="function">
    <text evidence="16">Glucanases play a role in cell expansion during growth, in cell-cell fusion during mating, and in spore release during sporulation. This enzyme may be involved in beta-glucan degradation. Active on laminarin and lichenan.</text>
</comment>
<evidence type="ECO:0000256" key="14">
    <source>
        <dbReference type="ARBA" id="ARBA00023316"/>
    </source>
</evidence>
<feature type="chain" id="PRO_5012304287" description="glucan endo-1,3-beta-D-glucosidase" evidence="20">
    <location>
        <begin position="19"/>
        <end position="291"/>
    </location>
</feature>
<keyword evidence="10 21" id="KW-0378">Hydrolase</keyword>
<keyword evidence="6" id="KW-1003">Cell membrane</keyword>
<organism evidence="21 22">
    <name type="scientific">Syncephalastrum racemosum</name>
    <name type="common">Filamentous fungus</name>
    <dbReference type="NCBI Taxonomy" id="13706"/>
    <lineage>
        <taxon>Eukaryota</taxon>
        <taxon>Fungi</taxon>
        <taxon>Fungi incertae sedis</taxon>
        <taxon>Mucoromycota</taxon>
        <taxon>Mucoromycotina</taxon>
        <taxon>Mucoromycetes</taxon>
        <taxon>Mucorales</taxon>
        <taxon>Syncephalastraceae</taxon>
        <taxon>Syncephalastrum</taxon>
    </lineage>
</organism>
<evidence type="ECO:0000256" key="17">
    <source>
        <dbReference type="ARBA" id="ARBA00042373"/>
    </source>
</evidence>
<accession>A0A1X2HTD2</accession>
<evidence type="ECO:0000256" key="4">
    <source>
        <dbReference type="ARBA" id="ARBA00008773"/>
    </source>
</evidence>
<dbReference type="InterPro" id="IPR050732">
    <property type="entry name" value="Beta-glucan_modifiers"/>
</dbReference>
<evidence type="ECO:0000256" key="19">
    <source>
        <dbReference type="RuleBase" id="RU004335"/>
    </source>
</evidence>
<keyword evidence="14" id="KW-0961">Cell wall biogenesis/degradation</keyword>
<evidence type="ECO:0000256" key="2">
    <source>
        <dbReference type="ARBA" id="ARBA00004191"/>
    </source>
</evidence>
<dbReference type="InParanoid" id="A0A1X2HTD2"/>
<comment type="caution">
    <text evidence="21">The sequence shown here is derived from an EMBL/GenBank/DDBJ whole genome shotgun (WGS) entry which is preliminary data.</text>
</comment>
<comment type="subcellular location">
    <subcellularLocation>
        <location evidence="3">Cell membrane</location>
        <topology evidence="3">Single-pass type II membrane protein</topology>
    </subcellularLocation>
    <subcellularLocation>
        <location evidence="2">Secreted</location>
        <location evidence="2">Cell wall</location>
    </subcellularLocation>
</comment>
<dbReference type="EC" id="3.2.1.39" evidence="5"/>
<evidence type="ECO:0000256" key="8">
    <source>
        <dbReference type="ARBA" id="ARBA00022525"/>
    </source>
</evidence>
<name>A0A1X2HTD2_SYNRA</name>
<dbReference type="OMA" id="CHNANDV"/>
<keyword evidence="22" id="KW-1185">Reference proteome</keyword>
<reference evidence="21 22" key="1">
    <citation type="submission" date="2016-07" db="EMBL/GenBank/DDBJ databases">
        <title>Pervasive Adenine N6-methylation of Active Genes in Fungi.</title>
        <authorList>
            <consortium name="DOE Joint Genome Institute"/>
            <person name="Mondo S.J."/>
            <person name="Dannebaum R.O."/>
            <person name="Kuo R.C."/>
            <person name="Labutti K."/>
            <person name="Haridas S."/>
            <person name="Kuo A."/>
            <person name="Salamov A."/>
            <person name="Ahrendt S.R."/>
            <person name="Lipzen A."/>
            <person name="Sullivan W."/>
            <person name="Andreopoulos W.B."/>
            <person name="Clum A."/>
            <person name="Lindquist E."/>
            <person name="Daum C."/>
            <person name="Ramamoorthy G.K."/>
            <person name="Gryganskyi A."/>
            <person name="Culley D."/>
            <person name="Magnuson J.K."/>
            <person name="James T.Y."/>
            <person name="O'Malley M.A."/>
            <person name="Stajich J.E."/>
            <person name="Spatafora J.W."/>
            <person name="Visel A."/>
            <person name="Grigoriev I.V."/>
        </authorList>
    </citation>
    <scope>NUCLEOTIDE SEQUENCE [LARGE SCALE GENOMIC DNA]</scope>
    <source>
        <strain evidence="21 22">NRRL 2496</strain>
    </source>
</reference>
<keyword evidence="13" id="KW-0119">Carbohydrate metabolism</keyword>
<keyword evidence="9 20" id="KW-0732">Signal</keyword>
<evidence type="ECO:0000256" key="5">
    <source>
        <dbReference type="ARBA" id="ARBA00012780"/>
    </source>
</evidence>
<evidence type="ECO:0000256" key="1">
    <source>
        <dbReference type="ARBA" id="ARBA00000382"/>
    </source>
</evidence>
<evidence type="ECO:0000256" key="12">
    <source>
        <dbReference type="ARBA" id="ARBA00023180"/>
    </source>
</evidence>